<dbReference type="Gene3D" id="1.10.260.40">
    <property type="entry name" value="lambda repressor-like DNA-binding domains"/>
    <property type="match status" value="1"/>
</dbReference>
<dbReference type="PROSITE" id="PS50943">
    <property type="entry name" value="HTH_CROC1"/>
    <property type="match status" value="1"/>
</dbReference>
<dbReference type="Proteomes" id="UP000183810">
    <property type="component" value="Chromosome"/>
</dbReference>
<feature type="domain" description="HTH cro/C1-type" evidence="1">
    <location>
        <begin position="14"/>
        <end position="69"/>
    </location>
</feature>
<gene>
    <name evidence="2" type="ORF">BOX37_00175</name>
</gene>
<dbReference type="InterPro" id="IPR010982">
    <property type="entry name" value="Lambda_DNA-bd_dom_sf"/>
</dbReference>
<sequence length="392" mass="42684">MPNHTQDRDLADRLVSIRKRRGLSQPELAKAARLAASTVSKIERGELANPRLATIRALAGALGTTTTVLQGGIGDTEQADAATNDVWAPVRHALAAPPAAEDDEPPTPANIRAELSRLQVELAAHRYQAIAADLPALLRDSATAGDRSLHAHTLGAVGWLLTQNRQWEDAALVLDRAIETADDEATAAAAVATRVWSELRQGHLDPARALALEWADRIEPKFSRASLAQLAVWGRLWLFIATIAIRDNRQHEYEDAIGLARAAASRIGHEVITEVGSTRQFGPITVEHVAAEAAVLNDQPAVALAIAAQTPRPTLLPTAAGRLRHRLDKANAHSQLGDWDNAMGELRSLANQAPEWIVQQRYSRDIMGSIVERRRTLTDDMRELADMVRLEL</sequence>
<protein>
    <submittedName>
        <fullName evidence="2">Transcriptional regulator</fullName>
    </submittedName>
</protein>
<dbReference type="Pfam" id="PF01381">
    <property type="entry name" value="HTH_3"/>
    <property type="match status" value="1"/>
</dbReference>
<proteinExistence type="predicted"/>
<organism evidence="2 3">
    <name type="scientific">Nocardia mangyaensis</name>
    <dbReference type="NCBI Taxonomy" id="2213200"/>
    <lineage>
        <taxon>Bacteria</taxon>
        <taxon>Bacillati</taxon>
        <taxon>Actinomycetota</taxon>
        <taxon>Actinomycetes</taxon>
        <taxon>Mycobacteriales</taxon>
        <taxon>Nocardiaceae</taxon>
        <taxon>Nocardia</taxon>
    </lineage>
</organism>
<dbReference type="OrthoDB" id="3210663at2"/>
<dbReference type="KEGG" id="nsl:BOX37_00175"/>
<evidence type="ECO:0000313" key="3">
    <source>
        <dbReference type="Proteomes" id="UP000183810"/>
    </source>
</evidence>
<evidence type="ECO:0000259" key="1">
    <source>
        <dbReference type="PROSITE" id="PS50943"/>
    </source>
</evidence>
<dbReference type="SMART" id="SM00530">
    <property type="entry name" value="HTH_XRE"/>
    <property type="match status" value="1"/>
</dbReference>
<dbReference type="RefSeq" id="WP_071925678.1">
    <property type="nucleotide sequence ID" value="NZ_CP018082.1"/>
</dbReference>
<dbReference type="EMBL" id="CP018082">
    <property type="protein sequence ID" value="APE32659.1"/>
    <property type="molecule type" value="Genomic_DNA"/>
</dbReference>
<dbReference type="SUPFAM" id="SSF47413">
    <property type="entry name" value="lambda repressor-like DNA-binding domains"/>
    <property type="match status" value="1"/>
</dbReference>
<dbReference type="CDD" id="cd00093">
    <property type="entry name" value="HTH_XRE"/>
    <property type="match status" value="1"/>
</dbReference>
<reference evidence="2" key="1">
    <citation type="submission" date="2016-11" db="EMBL/GenBank/DDBJ databases">
        <authorList>
            <person name="Jaros S."/>
            <person name="Januszkiewicz K."/>
            <person name="Wedrychowicz H."/>
        </authorList>
    </citation>
    <scope>NUCLEOTIDE SEQUENCE [LARGE SCALE GENOMIC DNA]</scope>
    <source>
        <strain evidence="2">Y48</strain>
    </source>
</reference>
<dbReference type="GO" id="GO:0003677">
    <property type="term" value="F:DNA binding"/>
    <property type="evidence" value="ECO:0007669"/>
    <property type="project" value="InterPro"/>
</dbReference>
<dbReference type="AlphaFoldDB" id="A0A1J0VKU3"/>
<keyword evidence="3" id="KW-1185">Reference proteome</keyword>
<accession>A0A1J0VKU3</accession>
<evidence type="ECO:0000313" key="2">
    <source>
        <dbReference type="EMBL" id="APE32659.1"/>
    </source>
</evidence>
<name>A0A1J0VKU3_9NOCA</name>
<dbReference type="InterPro" id="IPR001387">
    <property type="entry name" value="Cro/C1-type_HTH"/>
</dbReference>